<dbReference type="Proteomes" id="UP000010475">
    <property type="component" value="Chromosome"/>
</dbReference>
<dbReference type="AlphaFoldDB" id="K9WSQ1"/>
<sequence>MIQSQQVHKFLLSISLVLFISTGIAFGFAAEDSWAATSFTQLHTQIATINRAEAIAKNIQGKTQEAIGNITGDPKDQVIGRAKQAESQIRNTAEDVKDNVRLTPRAKAVKKNVEGKTQNAIGKITGDSKDQAVGTAKQVGAGIIHTVEDVKDKVKDIIN</sequence>
<evidence type="ECO:0000259" key="2">
    <source>
        <dbReference type="Pfam" id="PF05532"/>
    </source>
</evidence>
<dbReference type="InterPro" id="IPR036629">
    <property type="entry name" value="YjbJ_sf"/>
</dbReference>
<comment type="similarity">
    <text evidence="1">Belongs to the UPF0337 (CsbD) family.</text>
</comment>
<keyword evidence="4" id="KW-1185">Reference proteome</keyword>
<evidence type="ECO:0000313" key="4">
    <source>
        <dbReference type="Proteomes" id="UP000010475"/>
    </source>
</evidence>
<name>K9WSQ1_9NOST</name>
<dbReference type="OrthoDB" id="424911at2"/>
<organism evidence="3 4">
    <name type="scientific">Cylindrospermum stagnale PCC 7417</name>
    <dbReference type="NCBI Taxonomy" id="56107"/>
    <lineage>
        <taxon>Bacteria</taxon>
        <taxon>Bacillati</taxon>
        <taxon>Cyanobacteriota</taxon>
        <taxon>Cyanophyceae</taxon>
        <taxon>Nostocales</taxon>
        <taxon>Nostocaceae</taxon>
        <taxon>Cylindrospermum</taxon>
    </lineage>
</organism>
<dbReference type="PANTHER" id="PTHR34977:SF1">
    <property type="entry name" value="UPF0337 PROTEIN YJBJ"/>
    <property type="match status" value="1"/>
</dbReference>
<evidence type="ECO:0000313" key="3">
    <source>
        <dbReference type="EMBL" id="AFZ23233.1"/>
    </source>
</evidence>
<gene>
    <name evidence="3" type="ORF">Cylst_0908</name>
</gene>
<dbReference type="Pfam" id="PF05532">
    <property type="entry name" value="CsbD"/>
    <property type="match status" value="1"/>
</dbReference>
<dbReference type="SUPFAM" id="SSF69047">
    <property type="entry name" value="Hypothetical protein YjbJ"/>
    <property type="match status" value="2"/>
</dbReference>
<evidence type="ECO:0000256" key="1">
    <source>
        <dbReference type="ARBA" id="ARBA00009129"/>
    </source>
</evidence>
<dbReference type="eggNOG" id="COG3237">
    <property type="taxonomic scope" value="Bacteria"/>
</dbReference>
<dbReference type="HOGENOM" id="CLU_1658783_0_0_3"/>
<dbReference type="STRING" id="56107.Cylst_0908"/>
<accession>K9WSQ1</accession>
<reference evidence="3 4" key="1">
    <citation type="submission" date="2012-06" db="EMBL/GenBank/DDBJ databases">
        <title>Finished chromosome of genome of Cylindrospermum stagnale PCC 7417.</title>
        <authorList>
            <consortium name="US DOE Joint Genome Institute"/>
            <person name="Gugger M."/>
            <person name="Coursin T."/>
            <person name="Rippka R."/>
            <person name="Tandeau De Marsac N."/>
            <person name="Huntemann M."/>
            <person name="Wei C.-L."/>
            <person name="Han J."/>
            <person name="Detter J.C."/>
            <person name="Han C."/>
            <person name="Tapia R."/>
            <person name="Chen A."/>
            <person name="Kyrpides N."/>
            <person name="Mavromatis K."/>
            <person name="Markowitz V."/>
            <person name="Szeto E."/>
            <person name="Ivanova N."/>
            <person name="Pagani I."/>
            <person name="Pati A."/>
            <person name="Goodwin L."/>
            <person name="Nordberg H.P."/>
            <person name="Cantor M.N."/>
            <person name="Hua S.X."/>
            <person name="Woyke T."/>
            <person name="Kerfeld C.A."/>
        </authorList>
    </citation>
    <scope>NUCLEOTIDE SEQUENCE [LARGE SCALE GENOMIC DNA]</scope>
    <source>
        <strain evidence="3 4">PCC 7417</strain>
    </source>
</reference>
<dbReference type="KEGG" id="csg:Cylst_0908"/>
<dbReference type="InterPro" id="IPR050423">
    <property type="entry name" value="UPF0337_stress_rsp"/>
</dbReference>
<dbReference type="InterPro" id="IPR008462">
    <property type="entry name" value="CsbD"/>
</dbReference>
<dbReference type="EMBL" id="CP003642">
    <property type="protein sequence ID" value="AFZ23233.1"/>
    <property type="molecule type" value="Genomic_DNA"/>
</dbReference>
<dbReference type="PATRIC" id="fig|56107.3.peg.1018"/>
<feature type="domain" description="CsbD-like" evidence="2">
    <location>
        <begin position="50"/>
        <end position="100"/>
    </location>
</feature>
<dbReference type="PANTHER" id="PTHR34977">
    <property type="entry name" value="UPF0337 PROTEIN YJBJ"/>
    <property type="match status" value="1"/>
</dbReference>
<protein>
    <recommendedName>
        <fullName evidence="2">CsbD-like domain-containing protein</fullName>
    </recommendedName>
</protein>
<proteinExistence type="inferred from homology"/>
<dbReference type="Gene3D" id="1.10.1470.10">
    <property type="entry name" value="YjbJ"/>
    <property type="match status" value="1"/>
</dbReference>